<accession>A0A7S3YSE5</accession>
<organism evidence="1">
    <name type="scientific">Lotharella globosa</name>
    <dbReference type="NCBI Taxonomy" id="91324"/>
    <lineage>
        <taxon>Eukaryota</taxon>
        <taxon>Sar</taxon>
        <taxon>Rhizaria</taxon>
        <taxon>Cercozoa</taxon>
        <taxon>Chlorarachniophyceae</taxon>
        <taxon>Lotharella</taxon>
    </lineage>
</organism>
<proteinExistence type="predicted"/>
<name>A0A7S3YSE5_9EUKA</name>
<gene>
    <name evidence="1" type="ORF">LGLO00237_LOCUS12099</name>
</gene>
<evidence type="ECO:0000313" key="1">
    <source>
        <dbReference type="EMBL" id="CAE0660516.1"/>
    </source>
</evidence>
<dbReference type="EMBL" id="HBIV01016633">
    <property type="protein sequence ID" value="CAE0660516.1"/>
    <property type="molecule type" value="Transcribed_RNA"/>
</dbReference>
<sequence length="117" mass="12858">MFSWCCSGLWGGKHELGVYTYAKFNGSSIHSEWGRVRRKPYFREFKEIHLIDDGLGAACFVSCCQCCVSVTRQGQLTTLVPSMCNSFLSLPTAAQDQVQPVIAIAGDPDDASMPLMS</sequence>
<dbReference type="AlphaFoldDB" id="A0A7S3YSE5"/>
<protein>
    <submittedName>
        <fullName evidence="1">Uncharacterized protein</fullName>
    </submittedName>
</protein>
<reference evidence="1" key="1">
    <citation type="submission" date="2021-01" db="EMBL/GenBank/DDBJ databases">
        <authorList>
            <person name="Corre E."/>
            <person name="Pelletier E."/>
            <person name="Niang G."/>
            <person name="Scheremetjew M."/>
            <person name="Finn R."/>
            <person name="Kale V."/>
            <person name="Holt S."/>
            <person name="Cochrane G."/>
            <person name="Meng A."/>
            <person name="Brown T."/>
            <person name="Cohen L."/>
        </authorList>
    </citation>
    <scope>NUCLEOTIDE SEQUENCE</scope>
    <source>
        <strain evidence="1">CCCM811</strain>
    </source>
</reference>